<feature type="compositionally biased region" description="Basic and acidic residues" evidence="1">
    <location>
        <begin position="298"/>
        <end position="310"/>
    </location>
</feature>
<feature type="compositionally biased region" description="Basic residues" evidence="1">
    <location>
        <begin position="330"/>
        <end position="341"/>
    </location>
</feature>
<evidence type="ECO:0000313" key="2">
    <source>
        <dbReference type="EMBL" id="KAF2737106.1"/>
    </source>
</evidence>
<dbReference type="OrthoDB" id="5411773at2759"/>
<name>A0A9P4R616_9PLEO</name>
<feature type="compositionally biased region" description="Low complexity" evidence="1">
    <location>
        <begin position="569"/>
        <end position="580"/>
    </location>
</feature>
<feature type="compositionally biased region" description="Basic and acidic residues" evidence="1">
    <location>
        <begin position="342"/>
        <end position="359"/>
    </location>
</feature>
<protein>
    <submittedName>
        <fullName evidence="2">Uncharacterized protein</fullName>
    </submittedName>
</protein>
<reference evidence="2" key="1">
    <citation type="journal article" date="2020" name="Stud. Mycol.">
        <title>101 Dothideomycetes genomes: a test case for predicting lifestyles and emergence of pathogens.</title>
        <authorList>
            <person name="Haridas S."/>
            <person name="Albert R."/>
            <person name="Binder M."/>
            <person name="Bloem J."/>
            <person name="Labutti K."/>
            <person name="Salamov A."/>
            <person name="Andreopoulos B."/>
            <person name="Baker S."/>
            <person name="Barry K."/>
            <person name="Bills G."/>
            <person name="Bluhm B."/>
            <person name="Cannon C."/>
            <person name="Castanera R."/>
            <person name="Culley D."/>
            <person name="Daum C."/>
            <person name="Ezra D."/>
            <person name="Gonzalez J."/>
            <person name="Henrissat B."/>
            <person name="Kuo A."/>
            <person name="Liang C."/>
            <person name="Lipzen A."/>
            <person name="Lutzoni F."/>
            <person name="Magnuson J."/>
            <person name="Mondo S."/>
            <person name="Nolan M."/>
            <person name="Ohm R."/>
            <person name="Pangilinan J."/>
            <person name="Park H.-J."/>
            <person name="Ramirez L."/>
            <person name="Alfaro M."/>
            <person name="Sun H."/>
            <person name="Tritt A."/>
            <person name="Yoshinaga Y."/>
            <person name="Zwiers L.-H."/>
            <person name="Turgeon B."/>
            <person name="Goodwin S."/>
            <person name="Spatafora J."/>
            <person name="Crous P."/>
            <person name="Grigoriev I."/>
        </authorList>
    </citation>
    <scope>NUCLEOTIDE SEQUENCE</scope>
    <source>
        <strain evidence="2">CBS 125425</strain>
    </source>
</reference>
<dbReference type="AlphaFoldDB" id="A0A9P4R616"/>
<gene>
    <name evidence="2" type="ORF">EJ04DRAFT_574942</name>
</gene>
<dbReference type="EMBL" id="ML996119">
    <property type="protein sequence ID" value="KAF2737106.1"/>
    <property type="molecule type" value="Genomic_DNA"/>
</dbReference>
<accession>A0A9P4R616</accession>
<evidence type="ECO:0000313" key="3">
    <source>
        <dbReference type="Proteomes" id="UP000799444"/>
    </source>
</evidence>
<organism evidence="2 3">
    <name type="scientific">Polyplosphaeria fusca</name>
    <dbReference type="NCBI Taxonomy" id="682080"/>
    <lineage>
        <taxon>Eukaryota</taxon>
        <taxon>Fungi</taxon>
        <taxon>Dikarya</taxon>
        <taxon>Ascomycota</taxon>
        <taxon>Pezizomycotina</taxon>
        <taxon>Dothideomycetes</taxon>
        <taxon>Pleosporomycetidae</taxon>
        <taxon>Pleosporales</taxon>
        <taxon>Tetraplosphaeriaceae</taxon>
        <taxon>Polyplosphaeria</taxon>
    </lineage>
</organism>
<evidence type="ECO:0000256" key="1">
    <source>
        <dbReference type="SAM" id="MobiDB-lite"/>
    </source>
</evidence>
<feature type="region of interest" description="Disordered" evidence="1">
    <location>
        <begin position="287"/>
        <end position="359"/>
    </location>
</feature>
<dbReference type="Proteomes" id="UP000799444">
    <property type="component" value="Unassembled WGS sequence"/>
</dbReference>
<sequence length="586" mass="65096">MASTEALGGHAGTLMALDSLGKQPRQSLYRPAQPMTYELTNHSKAYLEGRQYVGGFALLDALLSAGTSISTPAKPYVAYLPPASQLALASTLVVYPSITTKASSYEGPKGSDAALAYLHSVHNIISPLHEDLAAAYSFPHEQPRRRAGAHSLGIECPVPETNINDESLRGPAANSQSLWNRATDFWHIVGWAFNCSVLHKRRWERWRLWLQLTVNYLETEWLERLKASKLEGADEDAVLMESLIWRYISHDDPTNRANRRRMVKAILAMATAQSKSLYKEIWDDEAAAPKQQEGDGETLTKVDIENDHFGDYGGDEDEEMMEDATGPSRSARRTTARRTARFRQDDELEPKNEDDDNPIKDMESAVERLGGLDAIRLRQRLIALLARVAQALPLRFTKLNDLLDSFTEEFVHLPTIIFGLLLSTSALAGQGQIALNANLLLPLLSGKLPDYTVIEPEQSHLESILPMRAATNSQATNAKITLILEQIFMYMMDQNLLKPTDTLRRAVEDGIVARCSVYGIARGRKGEEEQAKGIMENSSERLQGLLDVLEISTGMDPPRRMESELSFATTSSLSSPPCSSTEEEII</sequence>
<comment type="caution">
    <text evidence="2">The sequence shown here is derived from an EMBL/GenBank/DDBJ whole genome shotgun (WGS) entry which is preliminary data.</text>
</comment>
<proteinExistence type="predicted"/>
<feature type="compositionally biased region" description="Acidic residues" evidence="1">
    <location>
        <begin position="313"/>
        <end position="322"/>
    </location>
</feature>
<keyword evidence="3" id="KW-1185">Reference proteome</keyword>
<feature type="region of interest" description="Disordered" evidence="1">
    <location>
        <begin position="555"/>
        <end position="586"/>
    </location>
</feature>